<organism evidence="3 4">
    <name type="scientific">Aspergillus saccharolyticus JOP 1030-1</name>
    <dbReference type="NCBI Taxonomy" id="1450539"/>
    <lineage>
        <taxon>Eukaryota</taxon>
        <taxon>Fungi</taxon>
        <taxon>Dikarya</taxon>
        <taxon>Ascomycota</taxon>
        <taxon>Pezizomycotina</taxon>
        <taxon>Eurotiomycetes</taxon>
        <taxon>Eurotiomycetidae</taxon>
        <taxon>Eurotiales</taxon>
        <taxon>Aspergillaceae</taxon>
        <taxon>Aspergillus</taxon>
        <taxon>Aspergillus subgen. Circumdati</taxon>
    </lineage>
</organism>
<proteinExistence type="inferred from homology"/>
<name>A0A318ZPL9_9EURO</name>
<dbReference type="InterPro" id="IPR005814">
    <property type="entry name" value="Aminotrans_3"/>
</dbReference>
<dbReference type="PANTHER" id="PTHR43094">
    <property type="entry name" value="AMINOTRANSFERASE"/>
    <property type="match status" value="1"/>
</dbReference>
<evidence type="ECO:0000256" key="2">
    <source>
        <dbReference type="RuleBase" id="RU003560"/>
    </source>
</evidence>
<dbReference type="InterPro" id="IPR015422">
    <property type="entry name" value="PyrdxlP-dep_Trfase_small"/>
</dbReference>
<protein>
    <submittedName>
        <fullName evidence="3">PLP-dependent transferase</fullName>
    </submittedName>
</protein>
<dbReference type="InterPro" id="IPR015421">
    <property type="entry name" value="PyrdxlP-dep_Trfase_major"/>
</dbReference>
<dbReference type="SUPFAM" id="SSF53383">
    <property type="entry name" value="PLP-dependent transferases"/>
    <property type="match status" value="1"/>
</dbReference>
<dbReference type="GO" id="GO:0030170">
    <property type="term" value="F:pyridoxal phosphate binding"/>
    <property type="evidence" value="ECO:0007669"/>
    <property type="project" value="InterPro"/>
</dbReference>
<dbReference type="AlphaFoldDB" id="A0A318ZPL9"/>
<dbReference type="Gene3D" id="3.90.1150.10">
    <property type="entry name" value="Aspartate Aminotransferase, domain 1"/>
    <property type="match status" value="1"/>
</dbReference>
<dbReference type="CDD" id="cd00610">
    <property type="entry name" value="OAT_like"/>
    <property type="match status" value="1"/>
</dbReference>
<keyword evidence="1 2" id="KW-0663">Pyridoxal phosphate</keyword>
<dbReference type="NCBIfam" id="NF005685">
    <property type="entry name" value="PRK07483.1"/>
    <property type="match status" value="1"/>
</dbReference>
<dbReference type="EMBL" id="KZ821219">
    <property type="protein sequence ID" value="PYH49476.1"/>
    <property type="molecule type" value="Genomic_DNA"/>
</dbReference>
<gene>
    <name evidence="3" type="ORF">BP01DRAFT_400893</name>
</gene>
<dbReference type="PANTHER" id="PTHR43094:SF2">
    <property type="entry name" value="AMINOTRANSFERASE, CLASS III (AFU_ORTHOLOGUE AFUA_1G16810)"/>
    <property type="match status" value="1"/>
</dbReference>
<dbReference type="GO" id="GO:0008483">
    <property type="term" value="F:transaminase activity"/>
    <property type="evidence" value="ECO:0007669"/>
    <property type="project" value="InterPro"/>
</dbReference>
<dbReference type="InterPro" id="IPR015424">
    <property type="entry name" value="PyrdxlP-dep_Trfase"/>
</dbReference>
<accession>A0A318ZPL9</accession>
<dbReference type="Pfam" id="PF00202">
    <property type="entry name" value="Aminotran_3"/>
    <property type="match status" value="1"/>
</dbReference>
<dbReference type="RefSeq" id="XP_025435458.1">
    <property type="nucleotide sequence ID" value="XM_025578596.1"/>
</dbReference>
<evidence type="ECO:0000256" key="1">
    <source>
        <dbReference type="ARBA" id="ARBA00022898"/>
    </source>
</evidence>
<reference evidence="3 4" key="1">
    <citation type="submission" date="2016-12" db="EMBL/GenBank/DDBJ databases">
        <title>The genomes of Aspergillus section Nigri reveals drivers in fungal speciation.</title>
        <authorList>
            <consortium name="DOE Joint Genome Institute"/>
            <person name="Vesth T.C."/>
            <person name="Nybo J."/>
            <person name="Theobald S."/>
            <person name="Brandl J."/>
            <person name="Frisvad J.C."/>
            <person name="Nielsen K.F."/>
            <person name="Lyhne E.K."/>
            <person name="Kogle M.E."/>
            <person name="Kuo A."/>
            <person name="Riley R."/>
            <person name="Clum A."/>
            <person name="Nolan M."/>
            <person name="Lipzen A."/>
            <person name="Salamov A."/>
            <person name="Henrissat B."/>
            <person name="Wiebenga A."/>
            <person name="De Vries R.P."/>
            <person name="Grigoriev I.V."/>
            <person name="Mortensen U.H."/>
            <person name="Andersen M.R."/>
            <person name="Baker S.E."/>
        </authorList>
    </citation>
    <scope>NUCLEOTIDE SEQUENCE [LARGE SCALE GENOMIC DNA]</scope>
    <source>
        <strain evidence="3 4">JOP 1030-1</strain>
    </source>
</reference>
<evidence type="ECO:0000313" key="3">
    <source>
        <dbReference type="EMBL" id="PYH49476.1"/>
    </source>
</evidence>
<dbReference type="Proteomes" id="UP000248349">
    <property type="component" value="Unassembled WGS sequence"/>
</dbReference>
<dbReference type="OrthoDB" id="5419315at2759"/>
<dbReference type="GO" id="GO:0005829">
    <property type="term" value="C:cytosol"/>
    <property type="evidence" value="ECO:0007669"/>
    <property type="project" value="TreeGrafter"/>
</dbReference>
<keyword evidence="4" id="KW-1185">Reference proteome</keyword>
<comment type="similarity">
    <text evidence="2">Belongs to the class-III pyridoxal-phosphate-dependent aminotransferase family.</text>
</comment>
<sequence length="465" mass="50295">MTQPESTLQSAILHRDTRRVPKKAIGGKGCYIFLEDGTKFLDSTGGAAVACLGHGHEEVQQAITDQLSKLSYCHSAFFGTSVSEELGQFLTESTGGQLSKLFVASSGSEVVEAGLKLARQYFLELPTPQPQRTRFISRKPSYHGTTLATLSIGGHTSRRQPFEPLFADNTSHVSPCYPYRGKYTGETDDEYVARLGEELDAEFKRLGPDTVCAFVMETVVGASLGAVPPLPNYLRTIKSIVHKHGALLILDEIMSGMGRCGTLHAWQAEGDGDDVIPDLQTIGKGFGGGYAPVSGLLIHEKIVRVLDRGSGVFRHGQTYQGHPVGCAAALAVQKIIRRDNLLENVNQMGAYLGKELTARVGGHANVGEVRGRGLFWGIEFVKDRTTKEPFEPSVGVAGLMQETGMERRFGISLYAGTGTADGVRGDHVLLAPPYTVTKEEVDLIVQKTGEVIDEVFGRLMAEGRV</sequence>
<evidence type="ECO:0000313" key="4">
    <source>
        <dbReference type="Proteomes" id="UP000248349"/>
    </source>
</evidence>
<dbReference type="GeneID" id="37079825"/>
<keyword evidence="3" id="KW-0808">Transferase</keyword>
<dbReference type="Gene3D" id="3.40.640.10">
    <property type="entry name" value="Type I PLP-dependent aspartate aminotransferase-like (Major domain)"/>
    <property type="match status" value="1"/>
</dbReference>
<dbReference type="STRING" id="1450539.A0A318ZPL9"/>